<evidence type="ECO:0000313" key="1">
    <source>
        <dbReference type="EMBL" id="ACE83477.1"/>
    </source>
</evidence>
<dbReference type="EMBL" id="CP000934">
    <property type="protein sequence ID" value="ACE83477.1"/>
    <property type="molecule type" value="Genomic_DNA"/>
</dbReference>
<protein>
    <submittedName>
        <fullName evidence="1">Uncharacterized protein</fullName>
    </submittedName>
</protein>
<name>B3PLA9_CELJU</name>
<reference evidence="1 2" key="1">
    <citation type="journal article" date="2008" name="J. Bacteriol.">
        <title>Insights into plant cell wall degradation from the genome sequence of the soil bacterium Cellvibrio japonicus.</title>
        <authorList>
            <person name="Deboy R.T."/>
            <person name="Mongodin E.F."/>
            <person name="Fouts D.E."/>
            <person name="Tailford L.E."/>
            <person name="Khouri H."/>
            <person name="Emerson J.B."/>
            <person name="Mohamoud Y."/>
            <person name="Watkins K."/>
            <person name="Henrissat B."/>
            <person name="Gilbert H.J."/>
            <person name="Nelson K.E."/>
        </authorList>
    </citation>
    <scope>NUCLEOTIDE SEQUENCE [LARGE SCALE GENOMIC DNA]</scope>
    <source>
        <strain evidence="1 2">Ueda107</strain>
    </source>
</reference>
<dbReference type="AlphaFoldDB" id="B3PLA9"/>
<dbReference type="STRING" id="498211.CJA_0933"/>
<dbReference type="Proteomes" id="UP000001036">
    <property type="component" value="Chromosome"/>
</dbReference>
<sequence length="66" mass="7447">MRVSQRVLIWLKVLDSYTGGFAPVYLNQENLHPPEHSAIVPLSHGGTAILKQPPRGFSLIHQRNFL</sequence>
<organism evidence="1 2">
    <name type="scientific">Cellvibrio japonicus (strain Ueda107)</name>
    <name type="common">Pseudomonas fluorescens subsp. cellulosa</name>
    <dbReference type="NCBI Taxonomy" id="498211"/>
    <lineage>
        <taxon>Bacteria</taxon>
        <taxon>Pseudomonadati</taxon>
        <taxon>Pseudomonadota</taxon>
        <taxon>Gammaproteobacteria</taxon>
        <taxon>Cellvibrionales</taxon>
        <taxon>Cellvibrionaceae</taxon>
        <taxon>Cellvibrio</taxon>
    </lineage>
</organism>
<evidence type="ECO:0000313" key="2">
    <source>
        <dbReference type="Proteomes" id="UP000001036"/>
    </source>
</evidence>
<keyword evidence="2" id="KW-1185">Reference proteome</keyword>
<accession>B3PLA9</accession>
<gene>
    <name evidence="1" type="ordered locus">CJA_0933</name>
</gene>
<proteinExistence type="predicted"/>
<dbReference type="HOGENOM" id="CLU_2823221_0_0_6"/>
<dbReference type="KEGG" id="cja:CJA_0933"/>